<keyword evidence="1" id="KW-0677">Repeat</keyword>
<keyword evidence="4" id="KW-1185">Reference proteome</keyword>
<dbReference type="AlphaFoldDB" id="G8ZN81"/>
<reference evidence="3 4" key="1">
    <citation type="journal article" date="2011" name="Proc. Natl. Acad. Sci. U.S.A.">
        <title>Evolutionary erosion of yeast sex chromosomes by mating-type switching accidents.</title>
        <authorList>
            <person name="Gordon J.L."/>
            <person name="Armisen D."/>
            <person name="Proux-Wera E."/>
            <person name="Oheigeartaigh S.S."/>
            <person name="Byrne K.P."/>
            <person name="Wolfe K.H."/>
        </authorList>
    </citation>
    <scope>NUCLEOTIDE SEQUENCE [LARGE SCALE GENOMIC DNA]</scope>
    <source>
        <strain evidence="4">ATCC 10662 / CBS 1146 / NBRC 0425 / NCYC 2629 / NRRL Y-866</strain>
    </source>
</reference>
<dbReference type="GO" id="GO:0000492">
    <property type="term" value="P:box C/D snoRNP assembly"/>
    <property type="evidence" value="ECO:0007669"/>
    <property type="project" value="EnsemblFungi"/>
</dbReference>
<dbReference type="GO" id="GO:0006457">
    <property type="term" value="P:protein folding"/>
    <property type="evidence" value="ECO:0007669"/>
    <property type="project" value="EnsemblFungi"/>
</dbReference>
<dbReference type="OrthoDB" id="10250354at2759"/>
<dbReference type="RefSeq" id="XP_003679286.1">
    <property type="nucleotide sequence ID" value="XM_003679238.1"/>
</dbReference>
<dbReference type="PANTHER" id="PTHR22904">
    <property type="entry name" value="TPR REPEAT CONTAINING PROTEIN"/>
    <property type="match status" value="1"/>
</dbReference>
<sequence>MDSFERLKAQGNSCYQQQDYAGALRWYDQCLEADATNPIAHSNRAMCLIKLNRSQEAQKACQAGLALLRTSPGIPNLERLHQKLEYRLQLAQQLLQGSEATRTVETRTIPIQTVEQLPQHLATL</sequence>
<dbReference type="eggNOG" id="KOG1124">
    <property type="taxonomic scope" value="Eukaryota"/>
</dbReference>
<name>G8ZN81_TORDE</name>
<dbReference type="Gene3D" id="1.25.40.10">
    <property type="entry name" value="Tetratricopeptide repeat domain"/>
    <property type="match status" value="1"/>
</dbReference>
<dbReference type="Pfam" id="PF14559">
    <property type="entry name" value="TPR_19"/>
    <property type="match status" value="1"/>
</dbReference>
<dbReference type="GO" id="GO:0097255">
    <property type="term" value="C:R2TP complex"/>
    <property type="evidence" value="ECO:0007669"/>
    <property type="project" value="EnsemblFungi"/>
</dbReference>
<dbReference type="HOGENOM" id="CLU_132745_0_0_1"/>
<dbReference type="GeneID" id="11502616"/>
<dbReference type="SUPFAM" id="SSF48452">
    <property type="entry name" value="TPR-like"/>
    <property type="match status" value="1"/>
</dbReference>
<dbReference type="InterPro" id="IPR019734">
    <property type="entry name" value="TPR_rpt"/>
</dbReference>
<evidence type="ECO:0000313" key="4">
    <source>
        <dbReference type="Proteomes" id="UP000005627"/>
    </source>
</evidence>
<dbReference type="Proteomes" id="UP000005627">
    <property type="component" value="Chromosome 1"/>
</dbReference>
<evidence type="ECO:0008006" key="5">
    <source>
        <dbReference type="Google" id="ProtNLM"/>
    </source>
</evidence>
<protein>
    <recommendedName>
        <fullName evidence="5">Tetratricopeptide repeat protein</fullName>
    </recommendedName>
</protein>
<keyword evidence="2" id="KW-0802">TPR repeat</keyword>
<dbReference type="InParanoid" id="G8ZN81"/>
<dbReference type="PANTHER" id="PTHR22904:SF523">
    <property type="entry name" value="STRESS-INDUCED-PHOSPHOPROTEIN 1"/>
    <property type="match status" value="1"/>
</dbReference>
<evidence type="ECO:0000313" key="3">
    <source>
        <dbReference type="EMBL" id="CCE90075.1"/>
    </source>
</evidence>
<dbReference type="STRING" id="1076872.G8ZN81"/>
<dbReference type="GO" id="GO:0051087">
    <property type="term" value="F:protein-folding chaperone binding"/>
    <property type="evidence" value="ECO:0007669"/>
    <property type="project" value="EnsemblFungi"/>
</dbReference>
<dbReference type="SMART" id="SM00028">
    <property type="entry name" value="TPR"/>
    <property type="match status" value="2"/>
</dbReference>
<dbReference type="KEGG" id="tdl:TDEL_0A07430"/>
<gene>
    <name evidence="3" type="primary">TDEL0A07430</name>
    <name evidence="3" type="ORF">TDEL_0A07430</name>
</gene>
<organism evidence="3 4">
    <name type="scientific">Torulaspora delbrueckii</name>
    <name type="common">Yeast</name>
    <name type="synonym">Candida colliculosa</name>
    <dbReference type="NCBI Taxonomy" id="4950"/>
    <lineage>
        <taxon>Eukaryota</taxon>
        <taxon>Fungi</taxon>
        <taxon>Dikarya</taxon>
        <taxon>Ascomycota</taxon>
        <taxon>Saccharomycotina</taxon>
        <taxon>Saccharomycetes</taxon>
        <taxon>Saccharomycetales</taxon>
        <taxon>Saccharomycetaceae</taxon>
        <taxon>Torulaspora</taxon>
    </lineage>
</organism>
<dbReference type="GO" id="GO:0051879">
    <property type="term" value="F:Hsp90 protein binding"/>
    <property type="evidence" value="ECO:0007669"/>
    <property type="project" value="TreeGrafter"/>
</dbReference>
<dbReference type="EMBL" id="HE616742">
    <property type="protein sequence ID" value="CCE90075.1"/>
    <property type="molecule type" value="Genomic_DNA"/>
</dbReference>
<evidence type="ECO:0000256" key="1">
    <source>
        <dbReference type="ARBA" id="ARBA00022737"/>
    </source>
</evidence>
<accession>G8ZN81</accession>
<proteinExistence type="predicted"/>
<evidence type="ECO:0000256" key="2">
    <source>
        <dbReference type="ARBA" id="ARBA00022803"/>
    </source>
</evidence>
<dbReference type="FunCoup" id="G8ZN81">
    <property type="interactions" value="110"/>
</dbReference>
<dbReference type="InterPro" id="IPR011990">
    <property type="entry name" value="TPR-like_helical_dom_sf"/>
</dbReference>